<dbReference type="InterPro" id="IPR029076">
    <property type="entry name" value="Imm47"/>
</dbReference>
<keyword evidence="2" id="KW-1185">Reference proteome</keyword>
<dbReference type="EMBL" id="RZTZ01000005">
    <property type="protein sequence ID" value="RVT61654.1"/>
    <property type="molecule type" value="Genomic_DNA"/>
</dbReference>
<organism evidence="1 2">
    <name type="scientific">Niallia taxi</name>
    <dbReference type="NCBI Taxonomy" id="2499688"/>
    <lineage>
        <taxon>Bacteria</taxon>
        <taxon>Bacillati</taxon>
        <taxon>Bacillota</taxon>
        <taxon>Bacilli</taxon>
        <taxon>Bacillales</taxon>
        <taxon>Bacillaceae</taxon>
        <taxon>Niallia</taxon>
    </lineage>
</organism>
<protein>
    <submittedName>
        <fullName evidence="1">Uncharacterized protein</fullName>
    </submittedName>
</protein>
<gene>
    <name evidence="1" type="ORF">EM808_15550</name>
</gene>
<comment type="caution">
    <text evidence="1">The sequence shown here is derived from an EMBL/GenBank/DDBJ whole genome shotgun (WGS) entry which is preliminary data.</text>
</comment>
<evidence type="ECO:0000313" key="1">
    <source>
        <dbReference type="EMBL" id="RVT61654.1"/>
    </source>
</evidence>
<sequence length="158" mass="18061">MKVGVNMSGNQNLMNSIWFGEKSTLPLPEIKANILYADTERDVLLNLIELYKLGDFTQKPLLIQLMNRTKDEAVLNLCIRVFLAVATHGDLRDSKSAAEGYQVEFFENGEVKYESECIAGREMIFKKYNEQGDIIEQKIEPSESDLIYAKKFSRESII</sequence>
<dbReference type="RefSeq" id="WP_127739111.1">
    <property type="nucleotide sequence ID" value="NZ_CP196002.1"/>
</dbReference>
<dbReference type="Proteomes" id="UP000288024">
    <property type="component" value="Unassembled WGS sequence"/>
</dbReference>
<dbReference type="AlphaFoldDB" id="A0A437KAE1"/>
<dbReference type="Pfam" id="PF15573">
    <property type="entry name" value="Imm47"/>
    <property type="match status" value="1"/>
</dbReference>
<accession>A0A437KAE1</accession>
<proteinExistence type="predicted"/>
<reference evidence="1 2" key="1">
    <citation type="submission" date="2019-01" db="EMBL/GenBank/DDBJ databases">
        <title>Bacillus sp. M5HDSG1-1, whole genome shotgun sequence.</title>
        <authorList>
            <person name="Tuo L."/>
        </authorList>
    </citation>
    <scope>NUCLEOTIDE SEQUENCE [LARGE SCALE GENOMIC DNA]</scope>
    <source>
        <strain evidence="1 2">M5HDSG1-1</strain>
    </source>
</reference>
<evidence type="ECO:0000313" key="2">
    <source>
        <dbReference type="Proteomes" id="UP000288024"/>
    </source>
</evidence>
<name>A0A437KAE1_9BACI</name>